<reference evidence="1" key="1">
    <citation type="journal article" date="2014" name="Int. J. Syst. Evol. Microbiol.">
        <title>Complete genome sequence of Corynebacterium casei LMG S-19264T (=DSM 44701T), isolated from a smear-ripened cheese.</title>
        <authorList>
            <consortium name="US DOE Joint Genome Institute (JGI-PGF)"/>
            <person name="Walter F."/>
            <person name="Albersmeier A."/>
            <person name="Kalinowski J."/>
            <person name="Ruckert C."/>
        </authorList>
    </citation>
    <scope>NUCLEOTIDE SEQUENCE</scope>
    <source>
        <strain evidence="1">JCM 4654</strain>
    </source>
</reference>
<evidence type="ECO:0000313" key="1">
    <source>
        <dbReference type="EMBL" id="GHD91992.1"/>
    </source>
</evidence>
<organism evidence="1 2">
    <name type="scientific">Streptomyces naganishii JCM 4654</name>
    <dbReference type="NCBI Taxonomy" id="1306179"/>
    <lineage>
        <taxon>Bacteria</taxon>
        <taxon>Bacillati</taxon>
        <taxon>Actinomycetota</taxon>
        <taxon>Actinomycetes</taxon>
        <taxon>Kitasatosporales</taxon>
        <taxon>Streptomycetaceae</taxon>
        <taxon>Streptomyces</taxon>
    </lineage>
</organism>
<accession>A0A918Y700</accession>
<dbReference type="EMBL" id="BMVF01000011">
    <property type="protein sequence ID" value="GHD91992.1"/>
    <property type="molecule type" value="Genomic_DNA"/>
</dbReference>
<comment type="caution">
    <text evidence="1">The sequence shown here is derived from an EMBL/GenBank/DDBJ whole genome shotgun (WGS) entry which is preliminary data.</text>
</comment>
<proteinExistence type="predicted"/>
<gene>
    <name evidence="1" type="ORF">GCM10010508_42960</name>
</gene>
<protein>
    <submittedName>
        <fullName evidence="1">Uncharacterized protein</fullName>
    </submittedName>
</protein>
<reference evidence="1" key="2">
    <citation type="submission" date="2020-09" db="EMBL/GenBank/DDBJ databases">
        <authorList>
            <person name="Sun Q."/>
            <person name="Ohkuma M."/>
        </authorList>
    </citation>
    <scope>NUCLEOTIDE SEQUENCE</scope>
    <source>
        <strain evidence="1">JCM 4654</strain>
    </source>
</reference>
<keyword evidence="2" id="KW-1185">Reference proteome</keyword>
<sequence>MDTPGRPDHPHPMLRIRHTVALAPVPRPWLIDALEVIRTQVEQTEADGKRLLLPDGRPLKDVRLAEGRHLRPGAVYVVGEPDDATAEKDGTRTRTAAEVEPAATARNAPVRITIGQWDRRRAVRLEVSLTDADTHVTADIALTSPDRPRLVEARGRVRTAGGAARGRARVRLDDWWSAAEGGRTSPTAPATARLDHRLLRAELRAAPRPGPDGESWQAHITISLRGRSLLRPLAAVVLAVTGRWTRRAILRELDNSAERWNTTVPSLTAMDAEHLRRALSSGAR</sequence>
<dbReference type="AlphaFoldDB" id="A0A918Y700"/>
<evidence type="ECO:0000313" key="2">
    <source>
        <dbReference type="Proteomes" id="UP000608955"/>
    </source>
</evidence>
<name>A0A918Y700_9ACTN</name>
<dbReference type="Proteomes" id="UP000608955">
    <property type="component" value="Unassembled WGS sequence"/>
</dbReference>